<proteinExistence type="predicted"/>
<dbReference type="Proteomes" id="UP000237911">
    <property type="component" value="Unassembled WGS sequence"/>
</dbReference>
<dbReference type="InterPro" id="IPR050109">
    <property type="entry name" value="HTH-type_TetR-like_transc_reg"/>
</dbReference>
<organism evidence="6 7">
    <name type="scientific">Mycolicibacter virginiensis</name>
    <dbReference type="NCBI Taxonomy" id="1795032"/>
    <lineage>
        <taxon>Bacteria</taxon>
        <taxon>Bacillati</taxon>
        <taxon>Actinomycetota</taxon>
        <taxon>Actinomycetes</taxon>
        <taxon>Mycobacteriales</taxon>
        <taxon>Mycobacteriaceae</taxon>
        <taxon>Mycolicibacter</taxon>
    </lineage>
</organism>
<evidence type="ECO:0000256" key="1">
    <source>
        <dbReference type="ARBA" id="ARBA00023015"/>
    </source>
</evidence>
<dbReference type="AlphaFoldDB" id="A0A9X7IP55"/>
<dbReference type="InterPro" id="IPR041642">
    <property type="entry name" value="KstR_C"/>
</dbReference>
<keyword evidence="2 4" id="KW-0238">DNA-binding</keyword>
<comment type="caution">
    <text evidence="6">The sequence shown here is derived from an EMBL/GenBank/DDBJ whole genome shotgun (WGS) entry which is preliminary data.</text>
</comment>
<dbReference type="InterPro" id="IPR001647">
    <property type="entry name" value="HTH_TetR"/>
</dbReference>
<dbReference type="PANTHER" id="PTHR30055">
    <property type="entry name" value="HTH-TYPE TRANSCRIPTIONAL REGULATOR RUTR"/>
    <property type="match status" value="1"/>
</dbReference>
<dbReference type="SUPFAM" id="SSF46689">
    <property type="entry name" value="Homeodomain-like"/>
    <property type="match status" value="1"/>
</dbReference>
<dbReference type="PANTHER" id="PTHR30055:SF234">
    <property type="entry name" value="HTH-TYPE TRANSCRIPTIONAL REGULATOR BETI"/>
    <property type="match status" value="1"/>
</dbReference>
<reference evidence="6 7" key="1">
    <citation type="submission" date="2018-02" db="EMBL/GenBank/DDBJ databases">
        <title>Draft genome sequence of Mycobacterium virginiense isolated from mud of a swine farm in Japan.</title>
        <authorList>
            <person name="Ohya K."/>
        </authorList>
    </citation>
    <scope>NUCLEOTIDE SEQUENCE [LARGE SCALE GENOMIC DNA]</scope>
    <source>
        <strain evidence="6 7">GF75</strain>
    </source>
</reference>
<evidence type="ECO:0000259" key="5">
    <source>
        <dbReference type="PROSITE" id="PS50977"/>
    </source>
</evidence>
<feature type="DNA-binding region" description="H-T-H motif" evidence="4">
    <location>
        <begin position="41"/>
        <end position="60"/>
    </location>
</feature>
<evidence type="ECO:0000313" key="6">
    <source>
        <dbReference type="EMBL" id="PQM52529.1"/>
    </source>
</evidence>
<dbReference type="RefSeq" id="WP_105294965.1">
    <property type="nucleotide sequence ID" value="NZ_PUEV01000046.1"/>
</dbReference>
<keyword evidence="7" id="KW-1185">Reference proteome</keyword>
<protein>
    <submittedName>
        <fullName evidence="6">TetR family transcriptional regulator</fullName>
    </submittedName>
</protein>
<evidence type="ECO:0000256" key="4">
    <source>
        <dbReference type="PROSITE-ProRule" id="PRU00335"/>
    </source>
</evidence>
<dbReference type="GO" id="GO:0000976">
    <property type="term" value="F:transcription cis-regulatory region binding"/>
    <property type="evidence" value="ECO:0007669"/>
    <property type="project" value="TreeGrafter"/>
</dbReference>
<sequence>MRATVTWLLNGGKGFLVDSAEDRILAIVVEILETEGYEAVQLREVARRARMSLATIYKRYATRDELILAALDSWMQQNRYSGIAPHAREPGESIYAALMSLYRTIFEPWERHPAMLTAYVRARSAAGGDALVRRGLDAVGPAMRAAMSDVDEAFIADLDVIISNLVYGLSARFAAGEIAITDMLPSLDRALYWLTSGYEQQSGR</sequence>
<name>A0A9X7IP55_9MYCO</name>
<dbReference type="PROSITE" id="PS50977">
    <property type="entry name" value="HTH_TETR_2"/>
    <property type="match status" value="1"/>
</dbReference>
<gene>
    <name evidence="6" type="ORF">C5U48_09275</name>
</gene>
<dbReference type="GO" id="GO:0003700">
    <property type="term" value="F:DNA-binding transcription factor activity"/>
    <property type="evidence" value="ECO:0007669"/>
    <property type="project" value="TreeGrafter"/>
</dbReference>
<dbReference type="EMBL" id="PUEV01000046">
    <property type="protein sequence ID" value="PQM52529.1"/>
    <property type="molecule type" value="Genomic_DNA"/>
</dbReference>
<dbReference type="Gene3D" id="1.10.357.10">
    <property type="entry name" value="Tetracycline Repressor, domain 2"/>
    <property type="match status" value="1"/>
</dbReference>
<evidence type="ECO:0000256" key="2">
    <source>
        <dbReference type="ARBA" id="ARBA00023125"/>
    </source>
</evidence>
<feature type="domain" description="HTH tetR-type" evidence="5">
    <location>
        <begin position="18"/>
        <end position="78"/>
    </location>
</feature>
<keyword evidence="1" id="KW-0805">Transcription regulation</keyword>
<evidence type="ECO:0000313" key="7">
    <source>
        <dbReference type="Proteomes" id="UP000237911"/>
    </source>
</evidence>
<evidence type="ECO:0000256" key="3">
    <source>
        <dbReference type="ARBA" id="ARBA00023163"/>
    </source>
</evidence>
<dbReference type="Pfam" id="PF17925">
    <property type="entry name" value="TetR_C_20"/>
    <property type="match status" value="1"/>
</dbReference>
<dbReference type="InterPro" id="IPR009057">
    <property type="entry name" value="Homeodomain-like_sf"/>
</dbReference>
<keyword evidence="3" id="KW-0804">Transcription</keyword>
<accession>A0A9X7IP55</accession>
<dbReference type="Pfam" id="PF00440">
    <property type="entry name" value="TetR_N"/>
    <property type="match status" value="1"/>
</dbReference>